<dbReference type="PANTHER" id="PTHR42852:SF6">
    <property type="entry name" value="THIOL:DISULFIDE INTERCHANGE PROTEIN DSBE"/>
    <property type="match status" value="1"/>
</dbReference>
<comment type="caution">
    <text evidence="8">The sequence shown here is derived from an EMBL/GenBank/DDBJ whole genome shotgun (WGS) entry which is preliminary data.</text>
</comment>
<dbReference type="InterPro" id="IPR013766">
    <property type="entry name" value="Thioredoxin_domain"/>
</dbReference>
<dbReference type="Pfam" id="PF08534">
    <property type="entry name" value="Redoxin"/>
    <property type="match status" value="1"/>
</dbReference>
<evidence type="ECO:0000313" key="8">
    <source>
        <dbReference type="EMBL" id="TCP32517.1"/>
    </source>
</evidence>
<dbReference type="InterPro" id="IPR013740">
    <property type="entry name" value="Redoxin"/>
</dbReference>
<reference evidence="8 9" key="1">
    <citation type="submission" date="2019-03" db="EMBL/GenBank/DDBJ databases">
        <title>Genomic Encyclopedia of Type Strains, Phase IV (KMG-IV): sequencing the most valuable type-strain genomes for metagenomic binning, comparative biology and taxonomic classification.</title>
        <authorList>
            <person name="Goeker M."/>
        </authorList>
    </citation>
    <scope>NUCLEOTIDE SEQUENCE [LARGE SCALE GENOMIC DNA]</scope>
    <source>
        <strain evidence="8 9">DSM 2132</strain>
    </source>
</reference>
<dbReference type="NCBIfam" id="TIGR00385">
    <property type="entry name" value="dsbE"/>
    <property type="match status" value="1"/>
</dbReference>
<comment type="subcellular location">
    <subcellularLocation>
        <location evidence="1">Cell envelope</location>
    </subcellularLocation>
</comment>
<evidence type="ECO:0000313" key="9">
    <source>
        <dbReference type="Proteomes" id="UP000295399"/>
    </source>
</evidence>
<dbReference type="Gene3D" id="3.40.30.10">
    <property type="entry name" value="Glutaredoxin"/>
    <property type="match status" value="1"/>
</dbReference>
<dbReference type="FunCoup" id="A0A4R2PBW4">
    <property type="interactions" value="206"/>
</dbReference>
<organism evidence="8 9">
    <name type="scientific">Rhodothalassium salexigens DSM 2132</name>
    <dbReference type="NCBI Taxonomy" id="1188247"/>
    <lineage>
        <taxon>Bacteria</taxon>
        <taxon>Pseudomonadati</taxon>
        <taxon>Pseudomonadota</taxon>
        <taxon>Alphaproteobacteria</taxon>
        <taxon>Rhodothalassiales</taxon>
        <taxon>Rhodothalassiaceae</taxon>
        <taxon>Rhodothalassium</taxon>
    </lineage>
</organism>
<dbReference type="SUPFAM" id="SSF52833">
    <property type="entry name" value="Thioredoxin-like"/>
    <property type="match status" value="1"/>
</dbReference>
<gene>
    <name evidence="8" type="ORF">EV659_1099</name>
</gene>
<dbReference type="InterPro" id="IPR050553">
    <property type="entry name" value="Thioredoxin_ResA/DsbE_sf"/>
</dbReference>
<dbReference type="PANTHER" id="PTHR42852">
    <property type="entry name" value="THIOL:DISULFIDE INTERCHANGE PROTEIN DSBE"/>
    <property type="match status" value="1"/>
</dbReference>
<protein>
    <submittedName>
        <fullName evidence="8">Cytochrome c biogenesis protein CcmG/thiol:disulfide interchange protein DsbE</fullName>
    </submittedName>
</protein>
<dbReference type="InterPro" id="IPR004799">
    <property type="entry name" value="Periplasmic_diS_OxRdtase_DsbE"/>
</dbReference>
<dbReference type="RefSeq" id="WP_132709007.1">
    <property type="nucleotide sequence ID" value="NZ_JACIGF010000009.1"/>
</dbReference>
<dbReference type="OrthoDB" id="9799347at2"/>
<evidence type="ECO:0000256" key="3">
    <source>
        <dbReference type="ARBA" id="ARBA00022748"/>
    </source>
</evidence>
<keyword evidence="5" id="KW-0676">Redox-active center</keyword>
<evidence type="ECO:0000259" key="7">
    <source>
        <dbReference type="PROSITE" id="PS51352"/>
    </source>
</evidence>
<dbReference type="InterPro" id="IPR017937">
    <property type="entry name" value="Thioredoxin_CS"/>
</dbReference>
<dbReference type="PROSITE" id="PS51352">
    <property type="entry name" value="THIOREDOXIN_2"/>
    <property type="match status" value="1"/>
</dbReference>
<dbReference type="AlphaFoldDB" id="A0A4R2PBW4"/>
<dbReference type="PROSITE" id="PS00194">
    <property type="entry name" value="THIOREDOXIN_1"/>
    <property type="match status" value="1"/>
</dbReference>
<dbReference type="GO" id="GO:0017004">
    <property type="term" value="P:cytochrome complex assembly"/>
    <property type="evidence" value="ECO:0007669"/>
    <property type="project" value="UniProtKB-KW"/>
</dbReference>
<evidence type="ECO:0000256" key="6">
    <source>
        <dbReference type="SAM" id="MobiDB-lite"/>
    </source>
</evidence>
<evidence type="ECO:0000256" key="4">
    <source>
        <dbReference type="ARBA" id="ARBA00023157"/>
    </source>
</evidence>
<keyword evidence="9" id="KW-1185">Reference proteome</keyword>
<sequence length="196" mass="20711">MSWRALLPIAVFIALTVLLYGALSRNPRELNSALIDKPAPTFDLPALYEGGPGLSSDDLRAGRPAIVNVFASWCTPCRAEHPQLMTLSDRLDLPVYGINYKDTQAAGQRFLDDLGNPYDAVGVDADGRLGIDLGVYGVPETYVVDGQGVIRFKHAGPLTPRLIETELMPALEAAGRVAGPQGEAPAGGQGDGQGGN</sequence>
<comment type="similarity">
    <text evidence="2">Belongs to the thioredoxin family. DsbE subfamily.</text>
</comment>
<name>A0A4R2PBW4_RHOSA</name>
<proteinExistence type="inferred from homology"/>
<evidence type="ECO:0000256" key="5">
    <source>
        <dbReference type="ARBA" id="ARBA00023284"/>
    </source>
</evidence>
<evidence type="ECO:0000256" key="2">
    <source>
        <dbReference type="ARBA" id="ARBA00007758"/>
    </source>
</evidence>
<feature type="region of interest" description="Disordered" evidence="6">
    <location>
        <begin position="176"/>
        <end position="196"/>
    </location>
</feature>
<keyword evidence="4" id="KW-1015">Disulfide bond</keyword>
<dbReference type="InParanoid" id="A0A4R2PBW4"/>
<dbReference type="GO" id="GO:0015036">
    <property type="term" value="F:disulfide oxidoreductase activity"/>
    <property type="evidence" value="ECO:0007669"/>
    <property type="project" value="InterPro"/>
</dbReference>
<dbReference type="GO" id="GO:0030288">
    <property type="term" value="C:outer membrane-bounded periplasmic space"/>
    <property type="evidence" value="ECO:0007669"/>
    <property type="project" value="InterPro"/>
</dbReference>
<dbReference type="CDD" id="cd03010">
    <property type="entry name" value="TlpA_like_DsbE"/>
    <property type="match status" value="1"/>
</dbReference>
<evidence type="ECO:0000256" key="1">
    <source>
        <dbReference type="ARBA" id="ARBA00004196"/>
    </source>
</evidence>
<keyword evidence="3" id="KW-0201">Cytochrome c-type biogenesis</keyword>
<dbReference type="Proteomes" id="UP000295399">
    <property type="component" value="Unassembled WGS sequence"/>
</dbReference>
<feature type="domain" description="Thioredoxin" evidence="7">
    <location>
        <begin position="33"/>
        <end position="176"/>
    </location>
</feature>
<dbReference type="EMBL" id="SLXO01000009">
    <property type="protein sequence ID" value="TCP32517.1"/>
    <property type="molecule type" value="Genomic_DNA"/>
</dbReference>
<dbReference type="InterPro" id="IPR036249">
    <property type="entry name" value="Thioredoxin-like_sf"/>
</dbReference>
<feature type="compositionally biased region" description="Gly residues" evidence="6">
    <location>
        <begin position="185"/>
        <end position="196"/>
    </location>
</feature>
<accession>A0A4R2PBW4</accession>